<dbReference type="SUPFAM" id="SSF56801">
    <property type="entry name" value="Acetyl-CoA synthetase-like"/>
    <property type="match status" value="1"/>
</dbReference>
<evidence type="ECO:0000313" key="3">
    <source>
        <dbReference type="Proteomes" id="UP001597024"/>
    </source>
</evidence>
<evidence type="ECO:0000313" key="2">
    <source>
        <dbReference type="EMBL" id="MFD0890508.1"/>
    </source>
</evidence>
<feature type="non-terminal residue" evidence="2">
    <location>
        <position position="302"/>
    </location>
</feature>
<comment type="caution">
    <text evidence="2">The sequence shown here is derived from an EMBL/GenBank/DDBJ whole genome shotgun (WGS) entry which is preliminary data.</text>
</comment>
<protein>
    <submittedName>
        <fullName evidence="2">AMP-binding protein</fullName>
    </submittedName>
</protein>
<organism evidence="2 3">
    <name type="scientific">Streptosporangium algeriense</name>
    <dbReference type="NCBI Taxonomy" id="1682748"/>
    <lineage>
        <taxon>Bacteria</taxon>
        <taxon>Bacillati</taxon>
        <taxon>Actinomycetota</taxon>
        <taxon>Actinomycetes</taxon>
        <taxon>Streptosporangiales</taxon>
        <taxon>Streptosporangiaceae</taxon>
        <taxon>Streptosporangium</taxon>
    </lineage>
</organism>
<dbReference type="Gene3D" id="3.40.50.980">
    <property type="match status" value="2"/>
</dbReference>
<dbReference type="Proteomes" id="UP001597024">
    <property type="component" value="Unassembled WGS sequence"/>
</dbReference>
<name>A0ABW3E3L0_9ACTN</name>
<dbReference type="PROSITE" id="PS00455">
    <property type="entry name" value="AMP_BINDING"/>
    <property type="match status" value="1"/>
</dbReference>
<accession>A0ABW3E3L0</accession>
<reference evidence="3" key="1">
    <citation type="journal article" date="2019" name="Int. J. Syst. Evol. Microbiol.">
        <title>The Global Catalogue of Microorganisms (GCM) 10K type strain sequencing project: providing services to taxonomists for standard genome sequencing and annotation.</title>
        <authorList>
            <consortium name="The Broad Institute Genomics Platform"/>
            <consortium name="The Broad Institute Genome Sequencing Center for Infectious Disease"/>
            <person name="Wu L."/>
            <person name="Ma J."/>
        </authorList>
    </citation>
    <scope>NUCLEOTIDE SEQUENCE [LARGE SCALE GENOMIC DNA]</scope>
    <source>
        <strain evidence="3">CCUG 62974</strain>
    </source>
</reference>
<dbReference type="InterPro" id="IPR020459">
    <property type="entry name" value="AMP-binding"/>
</dbReference>
<dbReference type="PRINTS" id="PR00154">
    <property type="entry name" value="AMPBINDING"/>
</dbReference>
<dbReference type="EMBL" id="JBHTHX010002487">
    <property type="protein sequence ID" value="MFD0890508.1"/>
    <property type="molecule type" value="Genomic_DNA"/>
</dbReference>
<dbReference type="Pfam" id="PF00501">
    <property type="entry name" value="AMP-binding"/>
    <property type="match status" value="1"/>
</dbReference>
<proteinExistence type="predicted"/>
<keyword evidence="3" id="KW-1185">Reference proteome</keyword>
<sequence>ALTEEGAGPERFVAVVLPRSIDLIVTVLAVLKSGAGYVPVEPDAPAERVEYVLGDSRPVLVVTTAEIAATLPEGRTPRLLLDDPSTWERPARGTAVAPRTPDNPAYVIYTSGSTGRPKGVTVPHRNVTRLFGSTEHWYGFGERDVWTLFHSIAFDFSVWELWGALLYGGHLVVVPEAVTRSPLDFLRLLVDRRVTVLNQTPSAFYQLLAADRDNPGLGRGLCLRYTIFGGEALDFRMLAGWYERHPDDAPALVNMYGITETTVHVSYLAVDRAGAAAATGSPIGEPIPDLRLHVLDEGLRPV</sequence>
<dbReference type="PANTHER" id="PTHR45527:SF14">
    <property type="entry name" value="PLIPASTATIN SYNTHASE SUBUNIT B"/>
    <property type="match status" value="1"/>
</dbReference>
<evidence type="ECO:0000259" key="1">
    <source>
        <dbReference type="Pfam" id="PF00501"/>
    </source>
</evidence>
<feature type="domain" description="AMP-dependent synthetase/ligase" evidence="1">
    <location>
        <begin position="1"/>
        <end position="302"/>
    </location>
</feature>
<dbReference type="InterPro" id="IPR000873">
    <property type="entry name" value="AMP-dep_synth/lig_dom"/>
</dbReference>
<feature type="non-terminal residue" evidence="2">
    <location>
        <position position="1"/>
    </location>
</feature>
<dbReference type="PANTHER" id="PTHR45527">
    <property type="entry name" value="NONRIBOSOMAL PEPTIDE SYNTHETASE"/>
    <property type="match status" value="1"/>
</dbReference>
<gene>
    <name evidence="2" type="ORF">ACFQ08_38700</name>
</gene>
<dbReference type="InterPro" id="IPR020845">
    <property type="entry name" value="AMP-binding_CS"/>
</dbReference>